<dbReference type="GO" id="GO:0003924">
    <property type="term" value="F:GTPase activity"/>
    <property type="evidence" value="ECO:0007669"/>
    <property type="project" value="InterPro"/>
</dbReference>
<dbReference type="InterPro" id="IPR027417">
    <property type="entry name" value="P-loop_NTPase"/>
</dbReference>
<accession>A0A2W5MG57</accession>
<comment type="caution">
    <text evidence="2">The sequence shown here is derived from an EMBL/GenBank/DDBJ whole genome shotgun (WGS) entry which is preliminary data.</text>
</comment>
<evidence type="ECO:0000313" key="2">
    <source>
        <dbReference type="EMBL" id="PZQ16493.1"/>
    </source>
</evidence>
<evidence type="ECO:0000313" key="3">
    <source>
        <dbReference type="Proteomes" id="UP000249046"/>
    </source>
</evidence>
<dbReference type="GO" id="GO:0005525">
    <property type="term" value="F:GTP binding"/>
    <property type="evidence" value="ECO:0007669"/>
    <property type="project" value="InterPro"/>
</dbReference>
<dbReference type="InterPro" id="IPR001806">
    <property type="entry name" value="Small_GTPase"/>
</dbReference>
<dbReference type="SMART" id="SM00174">
    <property type="entry name" value="RHO"/>
    <property type="match status" value="1"/>
</dbReference>
<proteinExistence type="predicted"/>
<dbReference type="CDD" id="cd00154">
    <property type="entry name" value="Rab"/>
    <property type="match status" value="1"/>
</dbReference>
<dbReference type="Proteomes" id="UP000249046">
    <property type="component" value="Unassembled WGS sequence"/>
</dbReference>
<dbReference type="AlphaFoldDB" id="A0A2W5MG57"/>
<dbReference type="InterPro" id="IPR005225">
    <property type="entry name" value="Small_GTP-bd"/>
</dbReference>
<dbReference type="SMART" id="SM00175">
    <property type="entry name" value="RAB"/>
    <property type="match status" value="1"/>
</dbReference>
<sequence>MIRATARKICMLGDFGVGKTSLVARYVHGTFSEKYLTTVGVKVDTCQVARPDGTDCKLVVWDMAGRNGVDALAASYLRGASGLLLVADGTRAATLRTALDLLMQARAVVPEAAAVLMLNKLDLIEHWEIEPLTVAELRNSLPVFETSALSGDGVVRAFAALTAELPA</sequence>
<dbReference type="PANTHER" id="PTHR47978">
    <property type="match status" value="1"/>
</dbReference>
<dbReference type="SUPFAM" id="SSF52540">
    <property type="entry name" value="P-loop containing nucleoside triphosphate hydrolases"/>
    <property type="match status" value="1"/>
</dbReference>
<dbReference type="PRINTS" id="PR00449">
    <property type="entry name" value="RASTRNSFRMNG"/>
</dbReference>
<dbReference type="Pfam" id="PF00071">
    <property type="entry name" value="Ras"/>
    <property type="match status" value="1"/>
</dbReference>
<protein>
    <submittedName>
        <fullName evidence="2">GTP-binding protein</fullName>
    </submittedName>
</protein>
<evidence type="ECO:0000256" key="1">
    <source>
        <dbReference type="ARBA" id="ARBA00022741"/>
    </source>
</evidence>
<dbReference type="SMART" id="SM00173">
    <property type="entry name" value="RAS"/>
    <property type="match status" value="1"/>
</dbReference>
<name>A0A2W5MG57_9GAMM</name>
<dbReference type="PROSITE" id="PS51419">
    <property type="entry name" value="RAB"/>
    <property type="match status" value="1"/>
</dbReference>
<dbReference type="FunFam" id="3.40.50.300:FF:001447">
    <property type="entry name" value="Ras-related protein Rab-1B"/>
    <property type="match status" value="1"/>
</dbReference>
<gene>
    <name evidence="2" type="ORF">DI564_07640</name>
</gene>
<organism evidence="2 3">
    <name type="scientific">Rhodanobacter denitrificans</name>
    <dbReference type="NCBI Taxonomy" id="666685"/>
    <lineage>
        <taxon>Bacteria</taxon>
        <taxon>Pseudomonadati</taxon>
        <taxon>Pseudomonadota</taxon>
        <taxon>Gammaproteobacteria</taxon>
        <taxon>Lysobacterales</taxon>
        <taxon>Rhodanobacteraceae</taxon>
        <taxon>Rhodanobacter</taxon>
    </lineage>
</organism>
<dbReference type="Gene3D" id="3.40.50.300">
    <property type="entry name" value="P-loop containing nucleotide triphosphate hydrolases"/>
    <property type="match status" value="1"/>
</dbReference>
<keyword evidence="1" id="KW-0547">Nucleotide-binding</keyword>
<reference evidence="2 3" key="1">
    <citation type="submission" date="2017-08" db="EMBL/GenBank/DDBJ databases">
        <title>Infants hospitalized years apart are colonized by the same room-sourced microbial strains.</title>
        <authorList>
            <person name="Brooks B."/>
            <person name="Olm M.R."/>
            <person name="Firek B.A."/>
            <person name="Baker R."/>
            <person name="Thomas B.C."/>
            <person name="Morowitz M.J."/>
            <person name="Banfield J.F."/>
        </authorList>
    </citation>
    <scope>NUCLEOTIDE SEQUENCE [LARGE SCALE GENOMIC DNA]</scope>
    <source>
        <strain evidence="2">S2_005_003_R2_42</strain>
    </source>
</reference>
<dbReference type="EMBL" id="QFPO01000005">
    <property type="protein sequence ID" value="PZQ16493.1"/>
    <property type="molecule type" value="Genomic_DNA"/>
</dbReference>
<dbReference type="NCBIfam" id="TIGR00231">
    <property type="entry name" value="small_GTP"/>
    <property type="match status" value="1"/>
</dbReference>